<organism evidence="1 2">
    <name type="scientific">Golovinomyces cichoracearum</name>
    <dbReference type="NCBI Taxonomy" id="62708"/>
    <lineage>
        <taxon>Eukaryota</taxon>
        <taxon>Fungi</taxon>
        <taxon>Dikarya</taxon>
        <taxon>Ascomycota</taxon>
        <taxon>Pezizomycotina</taxon>
        <taxon>Leotiomycetes</taxon>
        <taxon>Erysiphales</taxon>
        <taxon>Erysiphaceae</taxon>
        <taxon>Golovinomyces</taxon>
    </lineage>
</organism>
<protein>
    <submittedName>
        <fullName evidence="1">Protein arginine N-methyltransferase SFM1</fullName>
    </submittedName>
</protein>
<reference evidence="1 2" key="1">
    <citation type="journal article" date="2018" name="BMC Genomics">
        <title>Comparative genome analyses reveal sequence features reflecting distinct modes of host-adaptation between dicot and monocot powdery mildew.</title>
        <authorList>
            <person name="Wu Y."/>
            <person name="Ma X."/>
            <person name="Pan Z."/>
            <person name="Kale S.D."/>
            <person name="Song Y."/>
            <person name="King H."/>
            <person name="Zhang Q."/>
            <person name="Presley C."/>
            <person name="Deng X."/>
            <person name="Wei C.I."/>
            <person name="Xiao S."/>
        </authorList>
    </citation>
    <scope>NUCLEOTIDE SEQUENCE [LARGE SCALE GENOMIC DNA]</scope>
    <source>
        <strain evidence="1">UMSG1</strain>
    </source>
</reference>
<dbReference type="PANTHER" id="PTHR35517">
    <property type="entry name" value="PROTEIN ARGININE N-METHYLTRANSFERASE SFM1"/>
    <property type="match status" value="1"/>
</dbReference>
<dbReference type="AlphaFoldDB" id="A0A420IFR3"/>
<gene>
    <name evidence="1" type="ORF">GcM1_244066</name>
</gene>
<dbReference type="InterPro" id="IPR007364">
    <property type="entry name" value="SFM1-like"/>
</dbReference>
<dbReference type="EMBL" id="MCBS01024454">
    <property type="protein sequence ID" value="RKF73386.1"/>
    <property type="molecule type" value="Genomic_DNA"/>
</dbReference>
<dbReference type="PANTHER" id="PTHR35517:SF1">
    <property type="entry name" value="PROTEIN ARGININE N-METHYLTRANSFERASE SFM1"/>
    <property type="match status" value="1"/>
</dbReference>
<dbReference type="Pfam" id="PF04252">
    <property type="entry name" value="SFM1-like"/>
    <property type="match status" value="1"/>
</dbReference>
<keyword evidence="1" id="KW-0489">Methyltransferase</keyword>
<keyword evidence="1" id="KW-0808">Transferase</keyword>
<proteinExistence type="predicted"/>
<accession>A0A420IFR3</accession>
<dbReference type="Proteomes" id="UP000285326">
    <property type="component" value="Unassembled WGS sequence"/>
</dbReference>
<sequence length="205" mass="23123">MTAKSFIVEHLDDELGKWSELEYLAIAMDCYRAGARFCLSCLPTSLVLPDSLMDAPGLMVENESIEIMCADKKDCVCLLDPAAPKQLSPEDGDIFTTFLFGGILGDDPPRDRTSELRRKGYQGRNLGPLQMTTDTAVRVTRTVILEKKRLDEIRYNDQPEIHVNKNEKIIMPFRYVQDAEGNTIMPEGMLELIKKDSEKSLGDLF</sequence>
<evidence type="ECO:0000313" key="2">
    <source>
        <dbReference type="Proteomes" id="UP000285326"/>
    </source>
</evidence>
<dbReference type="GO" id="GO:0035241">
    <property type="term" value="F:protein-arginine omega-N monomethyltransferase activity"/>
    <property type="evidence" value="ECO:0007669"/>
    <property type="project" value="TreeGrafter"/>
</dbReference>
<dbReference type="GO" id="GO:0032259">
    <property type="term" value="P:methylation"/>
    <property type="evidence" value="ECO:0007669"/>
    <property type="project" value="UniProtKB-KW"/>
</dbReference>
<dbReference type="CDD" id="cd18090">
    <property type="entry name" value="Arginine_MT_Sfm1"/>
    <property type="match status" value="1"/>
</dbReference>
<comment type="caution">
    <text evidence="1">The sequence shown here is derived from an EMBL/GenBank/DDBJ whole genome shotgun (WGS) entry which is preliminary data.</text>
</comment>
<name>A0A420IFR3_9PEZI</name>
<evidence type="ECO:0000313" key="1">
    <source>
        <dbReference type="EMBL" id="RKF73386.1"/>
    </source>
</evidence>